<evidence type="ECO:0000256" key="3">
    <source>
        <dbReference type="ARBA" id="ARBA00022741"/>
    </source>
</evidence>
<dbReference type="SMART" id="SM00382">
    <property type="entry name" value="AAA"/>
    <property type="match status" value="1"/>
</dbReference>
<accession>A0A1H8UID5</accession>
<evidence type="ECO:0000256" key="5">
    <source>
        <dbReference type="ARBA" id="ARBA00022970"/>
    </source>
</evidence>
<name>A0A1H8UID5_9BRAD</name>
<dbReference type="PIRSF" id="PIRSF039137">
    <property type="entry name" value="ABC_branched_ATPase"/>
    <property type="match status" value="1"/>
</dbReference>
<comment type="similarity">
    <text evidence="1">Belongs to the ABC transporter superfamily.</text>
</comment>
<dbReference type="InterPro" id="IPR003439">
    <property type="entry name" value="ABC_transporter-like_ATP-bd"/>
</dbReference>
<dbReference type="GO" id="GO:0015807">
    <property type="term" value="P:L-amino acid transport"/>
    <property type="evidence" value="ECO:0007669"/>
    <property type="project" value="TreeGrafter"/>
</dbReference>
<dbReference type="InterPro" id="IPR052156">
    <property type="entry name" value="BCAA_Transport_ATP-bd_LivF"/>
</dbReference>
<dbReference type="Proteomes" id="UP000199615">
    <property type="component" value="Unassembled WGS sequence"/>
</dbReference>
<dbReference type="PANTHER" id="PTHR43820:SF4">
    <property type="entry name" value="HIGH-AFFINITY BRANCHED-CHAIN AMINO ACID TRANSPORT ATP-BINDING PROTEIN LIVF"/>
    <property type="match status" value="1"/>
</dbReference>
<evidence type="ECO:0000256" key="2">
    <source>
        <dbReference type="ARBA" id="ARBA00022448"/>
    </source>
</evidence>
<dbReference type="PROSITE" id="PS00211">
    <property type="entry name" value="ABC_TRANSPORTER_1"/>
    <property type="match status" value="1"/>
</dbReference>
<evidence type="ECO:0000256" key="7">
    <source>
        <dbReference type="SAM" id="MobiDB-lite"/>
    </source>
</evidence>
<dbReference type="CDD" id="cd03224">
    <property type="entry name" value="ABC_TM1139_LivF_branched"/>
    <property type="match status" value="1"/>
</dbReference>
<reference evidence="10" key="1">
    <citation type="submission" date="2016-10" db="EMBL/GenBank/DDBJ databases">
        <authorList>
            <person name="Varghese N."/>
            <person name="Submissions S."/>
        </authorList>
    </citation>
    <scope>NUCLEOTIDE SEQUENCE [LARGE SCALE GENOMIC DNA]</scope>
    <source>
        <strain evidence="10">DSM 123</strain>
    </source>
</reference>
<dbReference type="PROSITE" id="PS50893">
    <property type="entry name" value="ABC_TRANSPORTER_2"/>
    <property type="match status" value="1"/>
</dbReference>
<evidence type="ECO:0000313" key="10">
    <source>
        <dbReference type="Proteomes" id="UP000199615"/>
    </source>
</evidence>
<dbReference type="OrthoDB" id="9776369at2"/>
<protein>
    <submittedName>
        <fullName evidence="9">Amino acid/amide ABC transporter ATP-binding protein 2, HAAT family</fullName>
    </submittedName>
</protein>
<dbReference type="InterPro" id="IPR003593">
    <property type="entry name" value="AAA+_ATPase"/>
</dbReference>
<feature type="region of interest" description="Disordered" evidence="7">
    <location>
        <begin position="1"/>
        <end position="26"/>
    </location>
</feature>
<comment type="function">
    <text evidence="6">Involved in beta-(1--&gt;2)glucan export. Transmembrane domains (TMD) form a pore in the inner membrane and the ATP-binding domain (NBD) is responsible for energy generation.</text>
</comment>
<keyword evidence="10" id="KW-1185">Reference proteome</keyword>
<dbReference type="GO" id="GO:0016887">
    <property type="term" value="F:ATP hydrolysis activity"/>
    <property type="evidence" value="ECO:0007669"/>
    <property type="project" value="InterPro"/>
</dbReference>
<dbReference type="SUPFAM" id="SSF52540">
    <property type="entry name" value="P-loop containing nucleoside triphosphate hydrolases"/>
    <property type="match status" value="1"/>
</dbReference>
<dbReference type="AlphaFoldDB" id="A0A1H8UID5"/>
<keyword evidence="2" id="KW-0813">Transport</keyword>
<keyword evidence="4 9" id="KW-0067">ATP-binding</keyword>
<dbReference type="Gene3D" id="3.40.50.300">
    <property type="entry name" value="P-loop containing nucleotide triphosphate hydrolases"/>
    <property type="match status" value="1"/>
</dbReference>
<proteinExistence type="inferred from homology"/>
<evidence type="ECO:0000313" key="9">
    <source>
        <dbReference type="EMBL" id="SEP02856.1"/>
    </source>
</evidence>
<dbReference type="InterPro" id="IPR027417">
    <property type="entry name" value="P-loop_NTPase"/>
</dbReference>
<sequence length="264" mass="28225">MTEPLQTPLVDRVPGQIGQQDAGGPASATPLLDIRALGSHYGRIATLRGVNLAVGRRQLVALVGANGAGKTTLLRTISGVQKATGGGILFDGEDITGMRADRRVRLGICHVPEGRRVFGPLSVKDNLRLGAYCRADDGEIADDLERMYAMFPILKQKARLPAGTLSGGQQQMLAIARALMGRPRLLLLDEPSMGLAPLLVEEIFSAITELRKQAMTILLVEQNAHAALAIADRAYVIETGEIVLSGSGKELLDNEKVREAYLGI</sequence>
<organism evidence="9 10">
    <name type="scientific">Rhodopseudomonas pseudopalustris</name>
    <dbReference type="NCBI Taxonomy" id="1513892"/>
    <lineage>
        <taxon>Bacteria</taxon>
        <taxon>Pseudomonadati</taxon>
        <taxon>Pseudomonadota</taxon>
        <taxon>Alphaproteobacteria</taxon>
        <taxon>Hyphomicrobiales</taxon>
        <taxon>Nitrobacteraceae</taxon>
        <taxon>Rhodopseudomonas</taxon>
    </lineage>
</organism>
<evidence type="ECO:0000256" key="1">
    <source>
        <dbReference type="ARBA" id="ARBA00005417"/>
    </source>
</evidence>
<keyword evidence="5" id="KW-0029">Amino-acid transport</keyword>
<gene>
    <name evidence="9" type="ORF">SAMN05444123_10769</name>
</gene>
<dbReference type="GO" id="GO:0015658">
    <property type="term" value="F:branched-chain amino acid transmembrane transporter activity"/>
    <property type="evidence" value="ECO:0007669"/>
    <property type="project" value="InterPro"/>
</dbReference>
<dbReference type="Pfam" id="PF00005">
    <property type="entry name" value="ABC_tran"/>
    <property type="match status" value="1"/>
</dbReference>
<evidence type="ECO:0000256" key="4">
    <source>
        <dbReference type="ARBA" id="ARBA00022840"/>
    </source>
</evidence>
<dbReference type="InterPro" id="IPR017871">
    <property type="entry name" value="ABC_transporter-like_CS"/>
</dbReference>
<keyword evidence="3" id="KW-0547">Nucleotide-binding</keyword>
<dbReference type="InterPro" id="IPR030660">
    <property type="entry name" value="ABC_branched_ATPase_LivF/BraG"/>
</dbReference>
<dbReference type="EMBL" id="FODT01000007">
    <property type="protein sequence ID" value="SEP02856.1"/>
    <property type="molecule type" value="Genomic_DNA"/>
</dbReference>
<feature type="domain" description="ABC transporter" evidence="8">
    <location>
        <begin position="29"/>
        <end position="264"/>
    </location>
</feature>
<evidence type="ECO:0000256" key="6">
    <source>
        <dbReference type="ARBA" id="ARBA00024722"/>
    </source>
</evidence>
<evidence type="ECO:0000259" key="8">
    <source>
        <dbReference type="PROSITE" id="PS50893"/>
    </source>
</evidence>
<dbReference type="PANTHER" id="PTHR43820">
    <property type="entry name" value="HIGH-AFFINITY BRANCHED-CHAIN AMINO ACID TRANSPORT ATP-BINDING PROTEIN LIVF"/>
    <property type="match status" value="1"/>
</dbReference>
<dbReference type="GO" id="GO:0005524">
    <property type="term" value="F:ATP binding"/>
    <property type="evidence" value="ECO:0007669"/>
    <property type="project" value="UniProtKB-KW"/>
</dbReference>